<sequence>MRRMENQPGRSQAQEPMRWQLLQRVRDRLTSVINRQPIDFEYLYFVCSQELQFVRAGAAYIDLPELVKGSLQAMGHRISWRRVKMSLQRVDGAGIIARMVQLSCIARRTYSVPAPLSLVHIDTNHKLIRYNIVIFGAIDGFSRKIFYLDTAGNNRAETAFGFFMDGVRKNGWPSRVRADQGVENVDIARCMFTVRGTARGSFIAGKSVHNQRVERLWRDVWSVTCQYYDVLHSLEEEGFIDLSIAVHLFCVGYVFIPRLRSDLQHFTESWNCHPLSTEGNLTPNQLWMIGMLQAPVPEPDLVEIQQAEEQPSQEQQSDNTEHGVIVPDIQCPLSAERLAALQHLVNPTTESSSFGRDSFRTLTF</sequence>
<reference evidence="2" key="1">
    <citation type="submission" date="2020-03" db="EMBL/GenBank/DDBJ databases">
        <authorList>
            <person name="Weist P."/>
        </authorList>
    </citation>
    <scope>NUCLEOTIDE SEQUENCE</scope>
</reference>
<feature type="domain" description="Integrase catalytic" evidence="1">
    <location>
        <begin position="111"/>
        <end position="291"/>
    </location>
</feature>
<protein>
    <recommendedName>
        <fullName evidence="1">Integrase catalytic domain-containing protein</fullName>
    </recommendedName>
</protein>
<dbReference type="EMBL" id="CADEAL010001323">
    <property type="protein sequence ID" value="CAB1431238.1"/>
    <property type="molecule type" value="Genomic_DNA"/>
</dbReference>
<dbReference type="AlphaFoldDB" id="A0A9N7YMQ2"/>
<name>A0A9N7YMQ2_PLEPL</name>
<comment type="caution">
    <text evidence="2">The sequence shown here is derived from an EMBL/GenBank/DDBJ whole genome shotgun (WGS) entry which is preliminary data.</text>
</comment>
<dbReference type="Gene3D" id="3.30.420.10">
    <property type="entry name" value="Ribonuclease H-like superfamily/Ribonuclease H"/>
    <property type="match status" value="1"/>
</dbReference>
<dbReference type="SUPFAM" id="SSF53098">
    <property type="entry name" value="Ribonuclease H-like"/>
    <property type="match status" value="1"/>
</dbReference>
<organism evidence="2 3">
    <name type="scientific">Pleuronectes platessa</name>
    <name type="common">European plaice</name>
    <dbReference type="NCBI Taxonomy" id="8262"/>
    <lineage>
        <taxon>Eukaryota</taxon>
        <taxon>Metazoa</taxon>
        <taxon>Chordata</taxon>
        <taxon>Craniata</taxon>
        <taxon>Vertebrata</taxon>
        <taxon>Euteleostomi</taxon>
        <taxon>Actinopterygii</taxon>
        <taxon>Neopterygii</taxon>
        <taxon>Teleostei</taxon>
        <taxon>Neoteleostei</taxon>
        <taxon>Acanthomorphata</taxon>
        <taxon>Carangaria</taxon>
        <taxon>Pleuronectiformes</taxon>
        <taxon>Pleuronectoidei</taxon>
        <taxon>Pleuronectidae</taxon>
        <taxon>Pleuronectes</taxon>
    </lineage>
</organism>
<dbReference type="Proteomes" id="UP001153269">
    <property type="component" value="Unassembled WGS sequence"/>
</dbReference>
<dbReference type="PANTHER" id="PTHR46791">
    <property type="entry name" value="EXPRESSED PROTEIN"/>
    <property type="match status" value="1"/>
</dbReference>
<dbReference type="GO" id="GO:0003676">
    <property type="term" value="F:nucleic acid binding"/>
    <property type="evidence" value="ECO:0007669"/>
    <property type="project" value="InterPro"/>
</dbReference>
<accession>A0A9N7YMQ2</accession>
<dbReference type="PROSITE" id="PS50994">
    <property type="entry name" value="INTEGRASE"/>
    <property type="match status" value="1"/>
</dbReference>
<dbReference type="InterPro" id="IPR001584">
    <property type="entry name" value="Integrase_cat-core"/>
</dbReference>
<keyword evidence="3" id="KW-1185">Reference proteome</keyword>
<dbReference type="InterPro" id="IPR012337">
    <property type="entry name" value="RNaseH-like_sf"/>
</dbReference>
<dbReference type="PANTHER" id="PTHR46791:SF11">
    <property type="entry name" value="INTEGRASE CATALYTIC DOMAIN-CONTAINING PROTEIN"/>
    <property type="match status" value="1"/>
</dbReference>
<dbReference type="Pfam" id="PF24764">
    <property type="entry name" value="rva_4"/>
    <property type="match status" value="1"/>
</dbReference>
<dbReference type="InterPro" id="IPR058913">
    <property type="entry name" value="Integrase_dom_put"/>
</dbReference>
<gene>
    <name evidence="2" type="ORF">PLEPLA_LOCUS19283</name>
</gene>
<evidence type="ECO:0000259" key="1">
    <source>
        <dbReference type="PROSITE" id="PS50994"/>
    </source>
</evidence>
<evidence type="ECO:0000313" key="2">
    <source>
        <dbReference type="EMBL" id="CAB1431238.1"/>
    </source>
</evidence>
<dbReference type="GO" id="GO:0015074">
    <property type="term" value="P:DNA integration"/>
    <property type="evidence" value="ECO:0007669"/>
    <property type="project" value="InterPro"/>
</dbReference>
<proteinExistence type="predicted"/>
<evidence type="ECO:0000313" key="3">
    <source>
        <dbReference type="Proteomes" id="UP001153269"/>
    </source>
</evidence>
<dbReference type="InterPro" id="IPR036397">
    <property type="entry name" value="RNaseH_sf"/>
</dbReference>